<gene>
    <name evidence="2" type="ORF">H5410_058436</name>
</gene>
<dbReference type="Pfam" id="PF14111">
    <property type="entry name" value="DUF4283"/>
    <property type="match status" value="1"/>
</dbReference>
<dbReference type="InterPro" id="IPR036691">
    <property type="entry name" value="Endo/exonu/phosph_ase_sf"/>
</dbReference>
<sequence>MENIIYFAVGFKSFDIKKISGTTGIWYKWTERNRKTITRTSFSKRSMEWIVQILREASKTQGNIVRRWKKTEALSEIFCARNYNKFGRYISLINLRGKRKSVLIIPEMTLNSGWVDIVEKLTRFISTHRMKNVIEEYRLTDSNIPYAEMVRSFKWANRDGKDSKVDFTGKNGGVISIKDSLITQNEVLKRSLMGEFNASVVLSEVRRWASSLWKQAHGLNIYEMGNGMFLFEFNSKMTAEQVMERDWHWLKTPIRLQWWNPLSGTIEKKNGLDTTWVKIVGLPLHLWTHKVFKSIGDLCGGWVETEKETSIRNHLKWARLRIRGDGSNIPREIKIENGGLVFTMQIWVETPVKVEAREVSKIGPLANRYWGIIQWGDRARVESNPRPCAIAGTSGVQQLLSLTNKAQIQSVEREILGPKESLGHNPTEVNLPPLILKGKSHEAHEDSLSGLKNIKELASQFLKAFRAWEFSPDLNVGENMASQVTPEENSPMQVKERIESSINNDMSRRAEKEYISMDQTPPETKETDLQIQQILDAEPVAMQNLAESETTETEAPSWVSSHILELSNTYGVAFEGFEKETLALLMRIDERKSMLDNKGKEITTTTPKSRGIGKNELKNLQSSLNKEMDGIRNRGRKWKVDVVCLQETQLNKGIEEIAKQFWACRWMRYGYIEADGSNGGILIMWDSRTWAGTKVEEGNYSITYKFESIQNSFSWFFIGVYDPHSRSEKLECWEEMAAMKQ</sequence>
<keyword evidence="3" id="KW-1185">Reference proteome</keyword>
<evidence type="ECO:0000313" key="3">
    <source>
        <dbReference type="Proteomes" id="UP000824120"/>
    </source>
</evidence>
<proteinExistence type="predicted"/>
<protein>
    <recommendedName>
        <fullName evidence="1">DUF4283 domain-containing protein</fullName>
    </recommendedName>
</protein>
<name>A0A9J5WTM2_SOLCO</name>
<comment type="caution">
    <text evidence="2">The sequence shown here is derived from an EMBL/GenBank/DDBJ whole genome shotgun (WGS) entry which is preliminary data.</text>
</comment>
<evidence type="ECO:0000259" key="1">
    <source>
        <dbReference type="Pfam" id="PF14111"/>
    </source>
</evidence>
<feature type="domain" description="DUF4283" evidence="1">
    <location>
        <begin position="184"/>
        <end position="262"/>
    </location>
</feature>
<dbReference type="SUPFAM" id="SSF56219">
    <property type="entry name" value="DNase I-like"/>
    <property type="match status" value="1"/>
</dbReference>
<dbReference type="OrthoDB" id="1461917at2759"/>
<organism evidence="2 3">
    <name type="scientific">Solanum commersonii</name>
    <name type="common">Commerson's wild potato</name>
    <name type="synonym">Commerson's nightshade</name>
    <dbReference type="NCBI Taxonomy" id="4109"/>
    <lineage>
        <taxon>Eukaryota</taxon>
        <taxon>Viridiplantae</taxon>
        <taxon>Streptophyta</taxon>
        <taxon>Embryophyta</taxon>
        <taxon>Tracheophyta</taxon>
        <taxon>Spermatophyta</taxon>
        <taxon>Magnoliopsida</taxon>
        <taxon>eudicotyledons</taxon>
        <taxon>Gunneridae</taxon>
        <taxon>Pentapetalae</taxon>
        <taxon>asterids</taxon>
        <taxon>lamiids</taxon>
        <taxon>Solanales</taxon>
        <taxon>Solanaceae</taxon>
        <taxon>Solanoideae</taxon>
        <taxon>Solaneae</taxon>
        <taxon>Solanum</taxon>
    </lineage>
</organism>
<evidence type="ECO:0000313" key="2">
    <source>
        <dbReference type="EMBL" id="KAG5578302.1"/>
    </source>
</evidence>
<dbReference type="EMBL" id="JACXVP010000011">
    <property type="protein sequence ID" value="KAG5578302.1"/>
    <property type="molecule type" value="Genomic_DNA"/>
</dbReference>
<reference evidence="2 3" key="1">
    <citation type="submission" date="2020-09" db="EMBL/GenBank/DDBJ databases">
        <title>De no assembly of potato wild relative species, Solanum commersonii.</title>
        <authorList>
            <person name="Cho K."/>
        </authorList>
    </citation>
    <scope>NUCLEOTIDE SEQUENCE [LARGE SCALE GENOMIC DNA]</scope>
    <source>
        <strain evidence="2">LZ3.2</strain>
        <tissue evidence="2">Leaf</tissue>
    </source>
</reference>
<dbReference type="AlphaFoldDB" id="A0A9J5WTM2"/>
<accession>A0A9J5WTM2</accession>
<dbReference type="PANTHER" id="PTHR34427">
    <property type="entry name" value="DUF4283 DOMAIN PROTEIN"/>
    <property type="match status" value="1"/>
</dbReference>
<dbReference type="PANTHER" id="PTHR34427:SF10">
    <property type="entry name" value="DUF4283 DOMAIN-CONTAINING PROTEIN"/>
    <property type="match status" value="1"/>
</dbReference>
<dbReference type="Proteomes" id="UP000824120">
    <property type="component" value="Chromosome 11"/>
</dbReference>
<dbReference type="Gene3D" id="3.60.10.10">
    <property type="entry name" value="Endonuclease/exonuclease/phosphatase"/>
    <property type="match status" value="1"/>
</dbReference>
<dbReference type="InterPro" id="IPR025558">
    <property type="entry name" value="DUF4283"/>
</dbReference>